<dbReference type="EMBL" id="CAADFC020000008">
    <property type="protein sequence ID" value="VIO68826.1"/>
    <property type="molecule type" value="Genomic_DNA"/>
</dbReference>
<evidence type="ECO:0000313" key="2">
    <source>
        <dbReference type="EMBL" id="VIO68826.1"/>
    </source>
</evidence>
<feature type="compositionally biased region" description="Polar residues" evidence="1">
    <location>
        <begin position="1"/>
        <end position="12"/>
    </location>
</feature>
<accession>A0A508T3Y2</accession>
<dbReference type="Proteomes" id="UP000328092">
    <property type="component" value="Unassembled WGS sequence"/>
</dbReference>
<feature type="region of interest" description="Disordered" evidence="1">
    <location>
        <begin position="1"/>
        <end position="40"/>
    </location>
</feature>
<organism evidence="2 3">
    <name type="scientific">Bradyrhizobium ivorense</name>
    <dbReference type="NCBI Taxonomy" id="2511166"/>
    <lineage>
        <taxon>Bacteria</taxon>
        <taxon>Pseudomonadati</taxon>
        <taxon>Pseudomonadota</taxon>
        <taxon>Alphaproteobacteria</taxon>
        <taxon>Hyphomicrobiales</taxon>
        <taxon>Nitrobacteraceae</taxon>
        <taxon>Bradyrhizobium</taxon>
    </lineage>
</organism>
<evidence type="ECO:0008006" key="4">
    <source>
        <dbReference type="Google" id="ProtNLM"/>
    </source>
</evidence>
<evidence type="ECO:0000256" key="1">
    <source>
        <dbReference type="SAM" id="MobiDB-lite"/>
    </source>
</evidence>
<sequence length="535" mass="60356">MTMSKLLNGTHDSTTRKDEPASSLPGCDRSNLPAATFNNGHQQMKPLTGLFLGAGASYEAGLPLVWELTDEIKKWLTPKELREFNKGWRIQGGGHPDEVIEDLIVCLGRPEMHYEAILGYLEAQWRRHRAHALAYHGLYVWLVEMVYHMLYYRHVNNEAYLTRQLSAYDGLRALADENSPLWIFSLNHDVIVEAIAARLSISLHSGFSPERKKFIRRDRAGKPIGEIQAEVLTKAELEKYAMYFPNPPKPGIYLLKIHGALDIFTFNEGEDLLKLLPGAPGQEGVIDVLRAANEGLFYEIPGGHGMRAKAANQICYPDEQGVMQFLRRTLLAGAYKFDARSQQVLPKSMLKHFQQNLNFVTTLVCIGYGFGDLHINLVIREWLEFHPNRRLEIVNPGVRDVPAFLLHLLSQVQITSSTTTEYMDKRASIVRTPKERLERRIGEILRRLGKERGDEARESFARAIKDQAAKGLAEKLKSLPVIDGQPDIAALGDPTMVAKQWATELRLTPEEELQQFLAYLEDILAKGQSPTAGTI</sequence>
<protein>
    <recommendedName>
        <fullName evidence="4">SIR2-like domain-containing protein</fullName>
    </recommendedName>
</protein>
<name>A0A508T3Y2_9BRAD</name>
<comment type="caution">
    <text evidence="2">The sequence shown here is derived from an EMBL/GenBank/DDBJ whole genome shotgun (WGS) entry which is preliminary data.</text>
</comment>
<dbReference type="AlphaFoldDB" id="A0A508T3Y2"/>
<gene>
    <name evidence="2" type="ORF">CI1B_23770</name>
</gene>
<proteinExistence type="predicted"/>
<keyword evidence="3" id="KW-1185">Reference proteome</keyword>
<evidence type="ECO:0000313" key="3">
    <source>
        <dbReference type="Proteomes" id="UP000328092"/>
    </source>
</evidence>
<reference evidence="2" key="1">
    <citation type="submission" date="2019-02" db="EMBL/GenBank/DDBJ databases">
        <authorList>
            <person name="Pothier F.J."/>
        </authorList>
    </citation>
    <scope>NUCLEOTIDE SEQUENCE</scope>
    <source>
        <strain evidence="2">CI-1B</strain>
    </source>
</reference>